<proteinExistence type="predicted"/>
<protein>
    <submittedName>
        <fullName evidence="1">Uncharacterized protein</fullName>
    </submittedName>
</protein>
<reference evidence="1" key="2">
    <citation type="journal article" date="2015" name="Data Brief">
        <title>Shoot transcriptome of the giant reed, Arundo donax.</title>
        <authorList>
            <person name="Barrero R.A."/>
            <person name="Guerrero F.D."/>
            <person name="Moolhuijzen P."/>
            <person name="Goolsby J.A."/>
            <person name="Tidwell J."/>
            <person name="Bellgard S.E."/>
            <person name="Bellgard M.I."/>
        </authorList>
    </citation>
    <scope>NUCLEOTIDE SEQUENCE</scope>
    <source>
        <tissue evidence="1">Shoot tissue taken approximately 20 cm above the soil surface</tissue>
    </source>
</reference>
<reference evidence="1" key="1">
    <citation type="submission" date="2014-09" db="EMBL/GenBank/DDBJ databases">
        <authorList>
            <person name="Magalhaes I.L.F."/>
            <person name="Oliveira U."/>
            <person name="Santos F.R."/>
            <person name="Vidigal T.H.D.A."/>
            <person name="Brescovit A.D."/>
            <person name="Santos A.J."/>
        </authorList>
    </citation>
    <scope>NUCLEOTIDE SEQUENCE</scope>
    <source>
        <tissue evidence="1">Shoot tissue taken approximately 20 cm above the soil surface</tissue>
    </source>
</reference>
<dbReference type="AlphaFoldDB" id="A0A0A9T530"/>
<dbReference type="EMBL" id="GBRH01232559">
    <property type="protein sequence ID" value="JAD65336.1"/>
    <property type="molecule type" value="Transcribed_RNA"/>
</dbReference>
<accession>A0A0A9T530</accession>
<name>A0A0A9T530_ARUDO</name>
<evidence type="ECO:0000313" key="1">
    <source>
        <dbReference type="EMBL" id="JAD65336.1"/>
    </source>
</evidence>
<organism evidence="1">
    <name type="scientific">Arundo donax</name>
    <name type="common">Giant reed</name>
    <name type="synonym">Donax arundinaceus</name>
    <dbReference type="NCBI Taxonomy" id="35708"/>
    <lineage>
        <taxon>Eukaryota</taxon>
        <taxon>Viridiplantae</taxon>
        <taxon>Streptophyta</taxon>
        <taxon>Embryophyta</taxon>
        <taxon>Tracheophyta</taxon>
        <taxon>Spermatophyta</taxon>
        <taxon>Magnoliopsida</taxon>
        <taxon>Liliopsida</taxon>
        <taxon>Poales</taxon>
        <taxon>Poaceae</taxon>
        <taxon>PACMAD clade</taxon>
        <taxon>Arundinoideae</taxon>
        <taxon>Arundineae</taxon>
        <taxon>Arundo</taxon>
    </lineage>
</organism>
<sequence length="22" mass="2488">MGGQLQTWKRPFGKLKVEGCHS</sequence>